<gene>
    <name evidence="3" type="ORF">A2713_00855</name>
</gene>
<dbReference type="SMART" id="SM00966">
    <property type="entry name" value="SpoVT_AbrB"/>
    <property type="match status" value="1"/>
</dbReference>
<proteinExistence type="predicted"/>
<dbReference type="Proteomes" id="UP000176444">
    <property type="component" value="Unassembled WGS sequence"/>
</dbReference>
<name>A0A1F4UR09_UNCKA</name>
<evidence type="ECO:0000313" key="4">
    <source>
        <dbReference type="Proteomes" id="UP000176444"/>
    </source>
</evidence>
<dbReference type="PROSITE" id="PS51740">
    <property type="entry name" value="SPOVT_ABRB"/>
    <property type="match status" value="1"/>
</dbReference>
<dbReference type="AlphaFoldDB" id="A0A1F4UR09"/>
<sequence length="94" mass="10486">MKKVKGLYVSKISSKGQVTLPTFVRDALGVKLGGVVVYNIEDEGIVFLTSPKYSLNDVYGILPRLKKSLTDKEMVEVAKESRFSEKYTEALRGK</sequence>
<organism evidence="3 4">
    <name type="scientific">candidate division WWE3 bacterium RIFCSPHIGHO2_01_FULL_35_17</name>
    <dbReference type="NCBI Taxonomy" id="1802614"/>
    <lineage>
        <taxon>Bacteria</taxon>
        <taxon>Katanobacteria</taxon>
    </lineage>
</organism>
<comment type="caution">
    <text evidence="3">The sequence shown here is derived from an EMBL/GenBank/DDBJ whole genome shotgun (WGS) entry which is preliminary data.</text>
</comment>
<dbReference type="SUPFAM" id="SSF89447">
    <property type="entry name" value="AbrB/MazE/MraZ-like"/>
    <property type="match status" value="1"/>
</dbReference>
<dbReference type="GO" id="GO:0003677">
    <property type="term" value="F:DNA binding"/>
    <property type="evidence" value="ECO:0007669"/>
    <property type="project" value="UniProtKB-UniRule"/>
</dbReference>
<reference evidence="3 4" key="1">
    <citation type="journal article" date="2016" name="Nat. Commun.">
        <title>Thousands of microbial genomes shed light on interconnected biogeochemical processes in an aquifer system.</title>
        <authorList>
            <person name="Anantharaman K."/>
            <person name="Brown C.T."/>
            <person name="Hug L.A."/>
            <person name="Sharon I."/>
            <person name="Castelle C.J."/>
            <person name="Probst A.J."/>
            <person name="Thomas B.C."/>
            <person name="Singh A."/>
            <person name="Wilkins M.J."/>
            <person name="Karaoz U."/>
            <person name="Brodie E.L."/>
            <person name="Williams K.H."/>
            <person name="Hubbard S.S."/>
            <person name="Banfield J.F."/>
        </authorList>
    </citation>
    <scope>NUCLEOTIDE SEQUENCE [LARGE SCALE GENOMIC DNA]</scope>
</reference>
<dbReference type="InterPro" id="IPR007159">
    <property type="entry name" value="SpoVT-AbrB_dom"/>
</dbReference>
<accession>A0A1F4UR09</accession>
<evidence type="ECO:0000259" key="2">
    <source>
        <dbReference type="PROSITE" id="PS51740"/>
    </source>
</evidence>
<keyword evidence="1" id="KW-0238">DNA-binding</keyword>
<dbReference type="InterPro" id="IPR037914">
    <property type="entry name" value="SpoVT-AbrB_sf"/>
</dbReference>
<evidence type="ECO:0000313" key="3">
    <source>
        <dbReference type="EMBL" id="OGC47395.1"/>
    </source>
</evidence>
<feature type="domain" description="SpoVT-AbrB" evidence="2">
    <location>
        <begin position="7"/>
        <end position="53"/>
    </location>
</feature>
<protein>
    <recommendedName>
        <fullName evidence="2">SpoVT-AbrB domain-containing protein</fullName>
    </recommendedName>
</protein>
<evidence type="ECO:0000256" key="1">
    <source>
        <dbReference type="PROSITE-ProRule" id="PRU01076"/>
    </source>
</evidence>
<dbReference type="Gene3D" id="2.10.260.10">
    <property type="match status" value="1"/>
</dbReference>
<dbReference type="EMBL" id="MEUX01000016">
    <property type="protein sequence ID" value="OGC47395.1"/>
    <property type="molecule type" value="Genomic_DNA"/>
</dbReference>